<evidence type="ECO:0000313" key="1">
    <source>
        <dbReference type="EMBL" id="RSH94211.1"/>
    </source>
</evidence>
<comment type="caution">
    <text evidence="1">The sequence shown here is derived from an EMBL/GenBank/DDBJ whole genome shotgun (WGS) entry which is preliminary data.</text>
</comment>
<dbReference type="InterPro" id="IPR039535">
    <property type="entry name" value="ASST-like"/>
</dbReference>
<evidence type="ECO:0000313" key="2">
    <source>
        <dbReference type="Proteomes" id="UP000279259"/>
    </source>
</evidence>
<dbReference type="EMBL" id="RSCD01000002">
    <property type="protein sequence ID" value="RSH94211.1"/>
    <property type="molecule type" value="Genomic_DNA"/>
</dbReference>
<reference evidence="1 2" key="1">
    <citation type="submission" date="2018-11" db="EMBL/GenBank/DDBJ databases">
        <title>Genome sequence of Saitozyma podzolica DSM 27192.</title>
        <authorList>
            <person name="Aliyu H."/>
            <person name="Gorte O."/>
            <person name="Ochsenreither K."/>
        </authorList>
    </citation>
    <scope>NUCLEOTIDE SEQUENCE [LARGE SCALE GENOMIC DNA]</scope>
    <source>
        <strain evidence="1 2">DSM 27192</strain>
    </source>
</reference>
<dbReference type="InterPro" id="IPR015943">
    <property type="entry name" value="WD40/YVTN_repeat-like_dom_sf"/>
</dbReference>
<dbReference type="PANTHER" id="PTHR35340">
    <property type="entry name" value="PQQ ENZYME REPEAT PROTEIN-RELATED"/>
    <property type="match status" value="1"/>
</dbReference>
<gene>
    <name evidence="1" type="ORF">EHS25_004014</name>
</gene>
<keyword evidence="2" id="KW-1185">Reference proteome</keyword>
<dbReference type="InterPro" id="IPR011047">
    <property type="entry name" value="Quinoprotein_ADH-like_sf"/>
</dbReference>
<dbReference type="Proteomes" id="UP000279259">
    <property type="component" value="Unassembled WGS sequence"/>
</dbReference>
<name>A0A427YT69_9TREE</name>
<dbReference type="PANTHER" id="PTHR35340:SF5">
    <property type="entry name" value="ASST-DOMAIN-CONTAINING PROTEIN"/>
    <property type="match status" value="1"/>
</dbReference>
<dbReference type="SUPFAM" id="SSF50998">
    <property type="entry name" value="Quinoprotein alcohol dehydrogenase-like"/>
    <property type="match status" value="1"/>
</dbReference>
<sequence length="437" mass="49064">MNLGVPVLRMVSAFARIKVDCSSEQSPTTRTRSVNGLETFKSSCDVDDEGSKHNTSHSTLHHLTQLSIASKMDQNIIRRRGVGTQGLDEKTALKGYTLIAPLTSKNVYLIDNNGKVAHQWDLPHRVGRHARLLPNGNLAVGMKDPNAPAPFLFFNKYGGGIYQELDPQGNVVNEHRDPLGHHDCYFAGDGHFYYAGLQALTKEQAAALPGGVPGTEAPDGKVYSDTIREVKDGKLVWEWKVAEKLDPKVFPLQHHYPREHWPLINAIYPMADGNILASMRSVSAVVIIEKSTGDIIWHLDSTVVAQQHCANELPNGNILIFDNGAFRHRESFQWSRAIEVDRATKKIVWQWHAPSKEAFYTPFMGSAQRLPNGNTLLCESAFGRVVEINTDGDMCWEYVCPYFSQYPEKEARDFFPSNSNALFRAYKYAPEEIPWLQ</sequence>
<proteinExistence type="predicted"/>
<dbReference type="Pfam" id="PF14269">
    <property type="entry name" value="Arylsulfotran_2"/>
    <property type="match status" value="1"/>
</dbReference>
<dbReference type="Gene3D" id="2.130.10.10">
    <property type="entry name" value="YVTN repeat-like/Quinoprotein amine dehydrogenase"/>
    <property type="match status" value="1"/>
</dbReference>
<dbReference type="InterPro" id="IPR053143">
    <property type="entry name" value="Arylsulfate_ST"/>
</dbReference>
<organism evidence="1 2">
    <name type="scientific">Saitozyma podzolica</name>
    <dbReference type="NCBI Taxonomy" id="1890683"/>
    <lineage>
        <taxon>Eukaryota</taxon>
        <taxon>Fungi</taxon>
        <taxon>Dikarya</taxon>
        <taxon>Basidiomycota</taxon>
        <taxon>Agaricomycotina</taxon>
        <taxon>Tremellomycetes</taxon>
        <taxon>Tremellales</taxon>
        <taxon>Trimorphomycetaceae</taxon>
        <taxon>Saitozyma</taxon>
    </lineage>
</organism>
<accession>A0A427YT69</accession>
<dbReference type="OrthoDB" id="202289at2759"/>
<evidence type="ECO:0008006" key="3">
    <source>
        <dbReference type="Google" id="ProtNLM"/>
    </source>
</evidence>
<dbReference type="AlphaFoldDB" id="A0A427YT69"/>
<protein>
    <recommendedName>
        <fullName evidence="3">PQQ enzyme repeat protein</fullName>
    </recommendedName>
</protein>